<reference evidence="2 3" key="1">
    <citation type="submission" date="2019-08" db="EMBL/GenBank/DDBJ databases">
        <title>Aureimonas fodiniaquatilis sp. nov., isolated from a coal mine wastewater.</title>
        <authorList>
            <person name="Kim W."/>
        </authorList>
    </citation>
    <scope>NUCLEOTIDE SEQUENCE [LARGE SCALE GENOMIC DNA]</scope>
    <source>
        <strain evidence="2 3">CAU 1482</strain>
    </source>
</reference>
<feature type="transmembrane region" description="Helical" evidence="1">
    <location>
        <begin position="108"/>
        <end position="128"/>
    </location>
</feature>
<dbReference type="AlphaFoldDB" id="A0A5B0E2D6"/>
<keyword evidence="1" id="KW-1003">Cell membrane</keyword>
<dbReference type="Proteomes" id="UP000324738">
    <property type="component" value="Unassembled WGS sequence"/>
</dbReference>
<dbReference type="HAMAP" id="MF_02088">
    <property type="entry name" value="Q_prec_transport"/>
    <property type="match status" value="1"/>
</dbReference>
<evidence type="ECO:0000313" key="3">
    <source>
        <dbReference type="Proteomes" id="UP000324738"/>
    </source>
</evidence>
<dbReference type="PANTHER" id="PTHR34300:SF1">
    <property type="entry name" value="QUEUOSINE PRECURSOR TRANSPORTER"/>
    <property type="match status" value="1"/>
</dbReference>
<organism evidence="2 3">
    <name type="scientific">Aureimonas fodinaquatilis</name>
    <dbReference type="NCBI Taxonomy" id="2565783"/>
    <lineage>
        <taxon>Bacteria</taxon>
        <taxon>Pseudomonadati</taxon>
        <taxon>Pseudomonadota</taxon>
        <taxon>Alphaproteobacteria</taxon>
        <taxon>Hyphomicrobiales</taxon>
        <taxon>Aurantimonadaceae</taxon>
        <taxon>Aureimonas</taxon>
    </lineage>
</organism>
<dbReference type="OrthoDB" id="7065604at2"/>
<dbReference type="NCBIfam" id="TIGR00697">
    <property type="entry name" value="queuosine precursor transporter"/>
    <property type="match status" value="1"/>
</dbReference>
<keyword evidence="1" id="KW-0812">Transmembrane</keyword>
<comment type="function">
    <text evidence="1">Involved in the import of queuosine (Q) precursors, required for Q precursor salvage.</text>
</comment>
<dbReference type="GO" id="GO:0022857">
    <property type="term" value="F:transmembrane transporter activity"/>
    <property type="evidence" value="ECO:0007669"/>
    <property type="project" value="UniProtKB-UniRule"/>
</dbReference>
<keyword evidence="1" id="KW-0813">Transport</keyword>
<proteinExistence type="inferred from homology"/>
<comment type="subcellular location">
    <subcellularLocation>
        <location evidence="1">Cell inner membrane</location>
        <topology evidence="1">Multi-pass membrane protein</topology>
    </subcellularLocation>
</comment>
<protein>
    <recommendedName>
        <fullName evidence="1">Probable queuosine precursor transporter</fullName>
        <shortName evidence="1">Q precursor transporter</shortName>
    </recommendedName>
</protein>
<keyword evidence="3" id="KW-1185">Reference proteome</keyword>
<comment type="similarity">
    <text evidence="1">Belongs to the vitamin uptake transporter (VUT/ECF) (TC 2.A.88) family. Q precursor transporter subfamily.</text>
</comment>
<feature type="transmembrane region" description="Helical" evidence="1">
    <location>
        <begin position="198"/>
        <end position="220"/>
    </location>
</feature>
<dbReference type="PANTHER" id="PTHR34300">
    <property type="entry name" value="QUEUOSINE PRECURSOR TRANSPORTER-RELATED"/>
    <property type="match status" value="1"/>
</dbReference>
<dbReference type="GO" id="GO:0005886">
    <property type="term" value="C:plasma membrane"/>
    <property type="evidence" value="ECO:0007669"/>
    <property type="project" value="UniProtKB-SubCell"/>
</dbReference>
<dbReference type="EMBL" id="VTWH01000001">
    <property type="protein sequence ID" value="KAA0971599.1"/>
    <property type="molecule type" value="Genomic_DNA"/>
</dbReference>
<feature type="transmembrane region" description="Helical" evidence="1">
    <location>
        <begin position="41"/>
        <end position="59"/>
    </location>
</feature>
<feature type="transmembrane region" description="Helical" evidence="1">
    <location>
        <begin position="71"/>
        <end position="96"/>
    </location>
</feature>
<keyword evidence="1" id="KW-0472">Membrane</keyword>
<gene>
    <name evidence="2" type="ORF">FPY71_00200</name>
</gene>
<feature type="transmembrane region" description="Helical" evidence="1">
    <location>
        <begin position="140"/>
        <end position="166"/>
    </location>
</feature>
<keyword evidence="1" id="KW-1133">Transmembrane helix</keyword>
<accession>A0A5B0E2D6</accession>
<evidence type="ECO:0000313" key="2">
    <source>
        <dbReference type="EMBL" id="KAA0971599.1"/>
    </source>
</evidence>
<evidence type="ECO:0000256" key="1">
    <source>
        <dbReference type="HAMAP-Rule" id="MF_02088"/>
    </source>
</evidence>
<dbReference type="RefSeq" id="WP_149296470.1">
    <property type="nucleotide sequence ID" value="NZ_VTWH01000001.1"/>
</dbReference>
<sequence length="230" mass="25151">MTMTQRYALPVAAMTLIVLASNIAVQFPVQGQVGNLSLGDLLTWGAFVYPFAFIITDINNRLFGPHMARRVVYIGFAMAILSSIVLPPLLFGWGLVPFGLEPGRLVRIALASGSAFLLAQLMDIYVFNRLRRQSWWKAPMASGVVGTILDTLVFFSLAFAPLFLILGPNDGFALEAAPLLGVMSIEAPRWISWAIGDFSVKMAVAVFGLVPYRVAINLLLPYREAQGTSR</sequence>
<keyword evidence="1" id="KW-0997">Cell inner membrane</keyword>
<name>A0A5B0E2D6_9HYPH</name>
<comment type="caution">
    <text evidence="2">The sequence shown here is derived from an EMBL/GenBank/DDBJ whole genome shotgun (WGS) entry which is preliminary data.</text>
</comment>
<dbReference type="InterPro" id="IPR003744">
    <property type="entry name" value="YhhQ"/>
</dbReference>
<dbReference type="Pfam" id="PF02592">
    <property type="entry name" value="Vut_1"/>
    <property type="match status" value="1"/>
</dbReference>